<protein>
    <recommendedName>
        <fullName evidence="5">Pentatricopeptide repeat domain-containing protein</fullName>
    </recommendedName>
</protein>
<dbReference type="Gene3D" id="1.25.40.10">
    <property type="entry name" value="Tetratricopeptide repeat domain"/>
    <property type="match status" value="1"/>
</dbReference>
<evidence type="ECO:0000313" key="4">
    <source>
        <dbReference type="Proteomes" id="UP001303160"/>
    </source>
</evidence>
<keyword evidence="1" id="KW-0677">Repeat</keyword>
<proteinExistence type="predicted"/>
<feature type="compositionally biased region" description="Basic and acidic residues" evidence="2">
    <location>
        <begin position="813"/>
        <end position="836"/>
    </location>
</feature>
<evidence type="ECO:0008006" key="5">
    <source>
        <dbReference type="Google" id="ProtNLM"/>
    </source>
</evidence>
<evidence type="ECO:0000256" key="1">
    <source>
        <dbReference type="ARBA" id="ARBA00022737"/>
    </source>
</evidence>
<feature type="compositionally biased region" description="Basic residues" evidence="2">
    <location>
        <begin position="839"/>
        <end position="853"/>
    </location>
</feature>
<feature type="non-terminal residue" evidence="3">
    <location>
        <position position="853"/>
    </location>
</feature>
<comment type="caution">
    <text evidence="3">The sequence shown here is derived from an EMBL/GenBank/DDBJ whole genome shotgun (WGS) entry which is preliminary data.</text>
</comment>
<reference evidence="3" key="1">
    <citation type="journal article" date="2023" name="Mol. Phylogenet. Evol.">
        <title>Genome-scale phylogeny and comparative genomics of the fungal order Sordariales.</title>
        <authorList>
            <person name="Hensen N."/>
            <person name="Bonometti L."/>
            <person name="Westerberg I."/>
            <person name="Brannstrom I.O."/>
            <person name="Guillou S."/>
            <person name="Cros-Aarteil S."/>
            <person name="Calhoun S."/>
            <person name="Haridas S."/>
            <person name="Kuo A."/>
            <person name="Mondo S."/>
            <person name="Pangilinan J."/>
            <person name="Riley R."/>
            <person name="LaButti K."/>
            <person name="Andreopoulos B."/>
            <person name="Lipzen A."/>
            <person name="Chen C."/>
            <person name="Yan M."/>
            <person name="Daum C."/>
            <person name="Ng V."/>
            <person name="Clum A."/>
            <person name="Steindorff A."/>
            <person name="Ohm R.A."/>
            <person name="Martin F."/>
            <person name="Silar P."/>
            <person name="Natvig D.O."/>
            <person name="Lalanne C."/>
            <person name="Gautier V."/>
            <person name="Ament-Velasquez S.L."/>
            <person name="Kruys A."/>
            <person name="Hutchinson M.I."/>
            <person name="Powell A.J."/>
            <person name="Barry K."/>
            <person name="Miller A.N."/>
            <person name="Grigoriev I.V."/>
            <person name="Debuchy R."/>
            <person name="Gladieux P."/>
            <person name="Hiltunen Thoren M."/>
            <person name="Johannesson H."/>
        </authorList>
    </citation>
    <scope>NUCLEOTIDE SEQUENCE</scope>
    <source>
        <strain evidence="3">CBS 315.58</strain>
    </source>
</reference>
<dbReference type="PANTHER" id="PTHR47447:SF17">
    <property type="entry name" value="OS12G0638900 PROTEIN"/>
    <property type="match status" value="1"/>
</dbReference>
<gene>
    <name evidence="3" type="ORF">QBC40DRAFT_211068</name>
</gene>
<dbReference type="Proteomes" id="UP001303160">
    <property type="component" value="Unassembled WGS sequence"/>
</dbReference>
<dbReference type="InterPro" id="IPR011990">
    <property type="entry name" value="TPR-like_helical_dom_sf"/>
</dbReference>
<evidence type="ECO:0000256" key="2">
    <source>
        <dbReference type="SAM" id="MobiDB-lite"/>
    </source>
</evidence>
<dbReference type="EMBL" id="MU864007">
    <property type="protein sequence ID" value="KAK4195626.1"/>
    <property type="molecule type" value="Genomic_DNA"/>
</dbReference>
<dbReference type="AlphaFoldDB" id="A0AAN6X8H7"/>
<reference evidence="3" key="2">
    <citation type="submission" date="2023-05" db="EMBL/GenBank/DDBJ databases">
        <authorList>
            <consortium name="Lawrence Berkeley National Laboratory"/>
            <person name="Steindorff A."/>
            <person name="Hensen N."/>
            <person name="Bonometti L."/>
            <person name="Westerberg I."/>
            <person name="Brannstrom I.O."/>
            <person name="Guillou S."/>
            <person name="Cros-Aarteil S."/>
            <person name="Calhoun S."/>
            <person name="Haridas S."/>
            <person name="Kuo A."/>
            <person name="Mondo S."/>
            <person name="Pangilinan J."/>
            <person name="Riley R."/>
            <person name="Labutti K."/>
            <person name="Andreopoulos B."/>
            <person name="Lipzen A."/>
            <person name="Chen C."/>
            <person name="Yanf M."/>
            <person name="Daum C."/>
            <person name="Ng V."/>
            <person name="Clum A."/>
            <person name="Ohm R."/>
            <person name="Martin F."/>
            <person name="Silar P."/>
            <person name="Natvig D."/>
            <person name="Lalanne C."/>
            <person name="Gautier V."/>
            <person name="Ament-Velasquez S.L."/>
            <person name="Kruys A."/>
            <person name="Hutchinson M.I."/>
            <person name="Powell A.J."/>
            <person name="Barry K."/>
            <person name="Miller A.N."/>
            <person name="Grigoriev I.V."/>
            <person name="Debuchy R."/>
            <person name="Gladieux P."/>
            <person name="Thoren M.H."/>
            <person name="Johannesson H."/>
        </authorList>
    </citation>
    <scope>NUCLEOTIDE SEQUENCE</scope>
    <source>
        <strain evidence="3">CBS 315.58</strain>
    </source>
</reference>
<organism evidence="3 4">
    <name type="scientific">Triangularia verruculosa</name>
    <dbReference type="NCBI Taxonomy" id="2587418"/>
    <lineage>
        <taxon>Eukaryota</taxon>
        <taxon>Fungi</taxon>
        <taxon>Dikarya</taxon>
        <taxon>Ascomycota</taxon>
        <taxon>Pezizomycotina</taxon>
        <taxon>Sordariomycetes</taxon>
        <taxon>Sordariomycetidae</taxon>
        <taxon>Sordariales</taxon>
        <taxon>Podosporaceae</taxon>
        <taxon>Triangularia</taxon>
    </lineage>
</organism>
<name>A0AAN6X8H7_9PEZI</name>
<evidence type="ECO:0000313" key="3">
    <source>
        <dbReference type="EMBL" id="KAK4195626.1"/>
    </source>
</evidence>
<keyword evidence="4" id="KW-1185">Reference proteome</keyword>
<accession>A0AAN6X8H7</accession>
<dbReference type="PANTHER" id="PTHR47447">
    <property type="entry name" value="OS03G0856100 PROTEIN"/>
    <property type="match status" value="1"/>
</dbReference>
<sequence>MSLGVTQPWRAWSQRSRIPRFYWSSSTAIVPFLGYQRAFFHAEHSNLARATPKSANDASSRAHASAKATATKNAQNFMNRLETLPYQPHGANPVTVDYLGHTPKWGSRQKQFSKHAAALKADQYIDERHKRKSDWRLILETLLKKTPVLEHDVMVVKVRIPVDGFQSLKTNFRDNFWDICSRTGCRMRLYTTTNRKRPGPVPSVWEDGLAGLRWNNTHEKFILLFGGLDSVTDAYNGINRAVNGATLVGVRSGNNWKDFLQVGGRAEQEMSLRLGGKEAEDARLGGQVTTEEQYRKPISRPRELARFQETRPQPYSLAVRADQIPRLGEGEVWIKATFLRYIRKLVSGQLTPGERRSLYGNEGDRETSHSDAVIRQLRLAFYDEACAHSVSLPALKDALRYLAQTPHTSRSTHMPGELIRRAKSLGIQLDADVFNMVALFAVKSKHLRAFQQTLNRMVQEGHMPNFRTWLLFLRLIKAEDVRRYILRAMNTKGYLADPECMRQIYAEMAGLDLHRALELGQDFQSFLQAQREIYGPDWRLTLWIGNILIHKYGTSGRLNSLFQVLEAMIAAGEAPDISTLNTILAHCRNQRKLGLAIATLEFFSKHKLAQPDGVTYRLLFSMAWTSRRLHLTTYVFRHAILSGFDSHLMRSRVATLLRATAPNFTEYLGFSALPEKWVQSSRLVRNKRHLAKILSLEKTLIKDGVPRARRWEDWLNSMSVRTCLSRPDVYKRLILSDFRRHDRWRLRTSTAPTNEIRSFWDWSRIAHLSLKPRFTLCEMIKRATARDEALLVAARKNRWYIITGREQLAIPREKVEDEGDKESHIRRAESVMERPKPLAARKQRMRRRKELRS</sequence>
<feature type="region of interest" description="Disordered" evidence="2">
    <location>
        <begin position="813"/>
        <end position="853"/>
    </location>
</feature>